<evidence type="ECO:0000256" key="4">
    <source>
        <dbReference type="ARBA" id="ARBA00022840"/>
    </source>
</evidence>
<dbReference type="Proteomes" id="UP000324800">
    <property type="component" value="Unassembled WGS sequence"/>
</dbReference>
<dbReference type="EMBL" id="SNRW01001665">
    <property type="protein sequence ID" value="KAA6395513.1"/>
    <property type="molecule type" value="Genomic_DNA"/>
</dbReference>
<keyword evidence="1" id="KW-0808">Transferase</keyword>
<gene>
    <name evidence="7" type="ORF">EZS28_008966</name>
</gene>
<feature type="compositionally biased region" description="Basic and acidic residues" evidence="5">
    <location>
        <begin position="155"/>
        <end position="209"/>
    </location>
</feature>
<dbReference type="PANTHER" id="PTHR24348">
    <property type="entry name" value="SERINE/THREONINE-PROTEIN KINASE UNC-51-RELATED"/>
    <property type="match status" value="1"/>
</dbReference>
<dbReference type="GO" id="GO:0005524">
    <property type="term" value="F:ATP binding"/>
    <property type="evidence" value="ECO:0007669"/>
    <property type="project" value="UniProtKB-KW"/>
</dbReference>
<evidence type="ECO:0000259" key="6">
    <source>
        <dbReference type="PROSITE" id="PS50011"/>
    </source>
</evidence>
<dbReference type="InterPro" id="IPR011009">
    <property type="entry name" value="Kinase-like_dom_sf"/>
</dbReference>
<protein>
    <submittedName>
        <fullName evidence="7">Putative G2-specific protein kinase nim-1</fullName>
    </submittedName>
</protein>
<reference evidence="7 8" key="1">
    <citation type="submission" date="2019-03" db="EMBL/GenBank/DDBJ databases">
        <title>Single cell metagenomics reveals metabolic interactions within the superorganism composed of flagellate Streblomastix strix and complex community of Bacteroidetes bacteria on its surface.</title>
        <authorList>
            <person name="Treitli S.C."/>
            <person name="Kolisko M."/>
            <person name="Husnik F."/>
            <person name="Keeling P."/>
            <person name="Hampl V."/>
        </authorList>
    </citation>
    <scope>NUCLEOTIDE SEQUENCE [LARGE SCALE GENOMIC DNA]</scope>
    <source>
        <strain evidence="7">ST1C</strain>
    </source>
</reference>
<dbReference type="Pfam" id="PF00069">
    <property type="entry name" value="Pkinase"/>
    <property type="match status" value="1"/>
</dbReference>
<dbReference type="GO" id="GO:0004674">
    <property type="term" value="F:protein serine/threonine kinase activity"/>
    <property type="evidence" value="ECO:0007669"/>
    <property type="project" value="InterPro"/>
</dbReference>
<dbReference type="GO" id="GO:0010506">
    <property type="term" value="P:regulation of autophagy"/>
    <property type="evidence" value="ECO:0007669"/>
    <property type="project" value="InterPro"/>
</dbReference>
<dbReference type="SUPFAM" id="SSF56112">
    <property type="entry name" value="Protein kinase-like (PK-like)"/>
    <property type="match status" value="1"/>
</dbReference>
<keyword evidence="3 7" id="KW-0418">Kinase</keyword>
<dbReference type="Gene3D" id="1.10.510.10">
    <property type="entry name" value="Transferase(Phosphotransferase) domain 1"/>
    <property type="match status" value="1"/>
</dbReference>
<evidence type="ECO:0000256" key="1">
    <source>
        <dbReference type="ARBA" id="ARBA00022679"/>
    </source>
</evidence>
<dbReference type="GO" id="GO:0000407">
    <property type="term" value="C:phagophore assembly site"/>
    <property type="evidence" value="ECO:0007669"/>
    <property type="project" value="TreeGrafter"/>
</dbReference>
<dbReference type="PROSITE" id="PS00108">
    <property type="entry name" value="PROTEIN_KINASE_ST"/>
    <property type="match status" value="1"/>
</dbReference>
<evidence type="ECO:0000256" key="5">
    <source>
        <dbReference type="SAM" id="MobiDB-lite"/>
    </source>
</evidence>
<dbReference type="GO" id="GO:0016020">
    <property type="term" value="C:membrane"/>
    <property type="evidence" value="ECO:0007669"/>
    <property type="project" value="TreeGrafter"/>
</dbReference>
<feature type="domain" description="Protein kinase" evidence="6">
    <location>
        <begin position="1"/>
        <end position="146"/>
    </location>
</feature>
<dbReference type="SMART" id="SM00220">
    <property type="entry name" value="S_TKc"/>
    <property type="match status" value="1"/>
</dbReference>
<sequence length="323" mass="37070">MLSSLAHLHSLVIMHRDLKPENVFLDENGNTKTAVFGLSQKMASKSYLRSAGTAVYAPREAHTQNKMTFASDIWVLAVIVIEMLTGIHPFAGKTQLDTIENIKKGKMVIPLPDYIQRELKDILKRMLNLDADKRPTAKELFDSELMQFQAQINKTNEKKDDKGENEETNKRINELELKVRQLEAEKEKERRRADQAEQRKKATEEEKHKIGATGETVDTTQHPYFQDVASYGGIDKLYFLFKKNLSKYSKDRAAICIAQLFGAKELPNSTKREVISYLKSNVKDPDLLVKSQTIKKLKALRRILESYRNKIEKDGFKIPENND</sequence>
<dbReference type="GO" id="GO:0000045">
    <property type="term" value="P:autophagosome assembly"/>
    <property type="evidence" value="ECO:0007669"/>
    <property type="project" value="TreeGrafter"/>
</dbReference>
<dbReference type="PROSITE" id="PS50011">
    <property type="entry name" value="PROTEIN_KINASE_DOM"/>
    <property type="match status" value="1"/>
</dbReference>
<dbReference type="GO" id="GO:0005829">
    <property type="term" value="C:cytosol"/>
    <property type="evidence" value="ECO:0007669"/>
    <property type="project" value="TreeGrafter"/>
</dbReference>
<dbReference type="PANTHER" id="PTHR24348:SF22">
    <property type="entry name" value="NON-SPECIFIC SERINE_THREONINE PROTEIN KINASE"/>
    <property type="match status" value="1"/>
</dbReference>
<keyword evidence="4" id="KW-0067">ATP-binding</keyword>
<feature type="region of interest" description="Disordered" evidence="5">
    <location>
        <begin position="153"/>
        <end position="215"/>
    </location>
</feature>
<evidence type="ECO:0000313" key="7">
    <source>
        <dbReference type="EMBL" id="KAA6395513.1"/>
    </source>
</evidence>
<dbReference type="AlphaFoldDB" id="A0A5J4WL13"/>
<evidence type="ECO:0000313" key="8">
    <source>
        <dbReference type="Proteomes" id="UP000324800"/>
    </source>
</evidence>
<proteinExistence type="predicted"/>
<evidence type="ECO:0000256" key="3">
    <source>
        <dbReference type="ARBA" id="ARBA00022777"/>
    </source>
</evidence>
<dbReference type="InterPro" id="IPR045269">
    <property type="entry name" value="Atg1-like"/>
</dbReference>
<evidence type="ECO:0000256" key="2">
    <source>
        <dbReference type="ARBA" id="ARBA00022741"/>
    </source>
</evidence>
<dbReference type="GO" id="GO:0005776">
    <property type="term" value="C:autophagosome"/>
    <property type="evidence" value="ECO:0007669"/>
    <property type="project" value="TreeGrafter"/>
</dbReference>
<organism evidence="7 8">
    <name type="scientific">Streblomastix strix</name>
    <dbReference type="NCBI Taxonomy" id="222440"/>
    <lineage>
        <taxon>Eukaryota</taxon>
        <taxon>Metamonada</taxon>
        <taxon>Preaxostyla</taxon>
        <taxon>Oxymonadida</taxon>
        <taxon>Streblomastigidae</taxon>
        <taxon>Streblomastix</taxon>
    </lineage>
</organism>
<dbReference type="InterPro" id="IPR000719">
    <property type="entry name" value="Prot_kinase_dom"/>
</dbReference>
<dbReference type="InterPro" id="IPR008271">
    <property type="entry name" value="Ser/Thr_kinase_AS"/>
</dbReference>
<accession>A0A5J4WL13</accession>
<keyword evidence="2" id="KW-0547">Nucleotide-binding</keyword>
<comment type="caution">
    <text evidence="7">The sequence shown here is derived from an EMBL/GenBank/DDBJ whole genome shotgun (WGS) entry which is preliminary data.</text>
</comment>
<dbReference type="OrthoDB" id="266718at2759"/>
<name>A0A5J4WL13_9EUKA</name>